<feature type="compositionally biased region" description="Low complexity" evidence="1">
    <location>
        <begin position="412"/>
        <end position="430"/>
    </location>
</feature>
<gene>
    <name evidence="2" type="ORF">AK812_SmicGene2579</name>
</gene>
<protein>
    <submittedName>
        <fullName evidence="2">Uncharacterized protein</fullName>
    </submittedName>
</protein>
<evidence type="ECO:0000313" key="2">
    <source>
        <dbReference type="EMBL" id="OLQ13443.1"/>
    </source>
</evidence>
<evidence type="ECO:0000313" key="3">
    <source>
        <dbReference type="Proteomes" id="UP000186817"/>
    </source>
</evidence>
<feature type="region of interest" description="Disordered" evidence="1">
    <location>
        <begin position="351"/>
        <end position="375"/>
    </location>
</feature>
<feature type="compositionally biased region" description="Polar residues" evidence="1">
    <location>
        <begin position="486"/>
        <end position="496"/>
    </location>
</feature>
<reference evidence="2 3" key="1">
    <citation type="submission" date="2016-02" db="EMBL/GenBank/DDBJ databases">
        <title>Genome analysis of coral dinoflagellate symbionts highlights evolutionary adaptations to a symbiotic lifestyle.</title>
        <authorList>
            <person name="Aranda M."/>
            <person name="Li Y."/>
            <person name="Liew Y.J."/>
            <person name="Baumgarten S."/>
            <person name="Simakov O."/>
            <person name="Wilson M."/>
            <person name="Piel J."/>
            <person name="Ashoor H."/>
            <person name="Bougouffa S."/>
            <person name="Bajic V.B."/>
            <person name="Ryu T."/>
            <person name="Ravasi T."/>
            <person name="Bayer T."/>
            <person name="Micklem G."/>
            <person name="Kim H."/>
            <person name="Bhak J."/>
            <person name="Lajeunesse T.C."/>
            <person name="Voolstra C.R."/>
        </authorList>
    </citation>
    <scope>NUCLEOTIDE SEQUENCE [LARGE SCALE GENOMIC DNA]</scope>
    <source>
        <strain evidence="2 3">CCMP2467</strain>
    </source>
</reference>
<dbReference type="EMBL" id="LSRX01000028">
    <property type="protein sequence ID" value="OLQ13443.1"/>
    <property type="molecule type" value="Genomic_DNA"/>
</dbReference>
<evidence type="ECO:0000256" key="1">
    <source>
        <dbReference type="SAM" id="MobiDB-lite"/>
    </source>
</evidence>
<feature type="region of interest" description="Disordered" evidence="1">
    <location>
        <begin position="397"/>
        <end position="444"/>
    </location>
</feature>
<feature type="compositionally biased region" description="Basic and acidic residues" evidence="1">
    <location>
        <begin position="351"/>
        <end position="364"/>
    </location>
</feature>
<dbReference type="OrthoDB" id="437559at2759"/>
<dbReference type="Proteomes" id="UP000186817">
    <property type="component" value="Unassembled WGS sequence"/>
</dbReference>
<proteinExistence type="predicted"/>
<feature type="region of interest" description="Disordered" evidence="1">
    <location>
        <begin position="470"/>
        <end position="496"/>
    </location>
</feature>
<dbReference type="AlphaFoldDB" id="A0A1Q9F1C8"/>
<comment type="caution">
    <text evidence="2">The sequence shown here is derived from an EMBL/GenBank/DDBJ whole genome shotgun (WGS) entry which is preliminary data.</text>
</comment>
<sequence>MELTEESRAELMSAKEQASLLRGLMGARPGAHLAVAATTAPHKRGKDCETGKGADKFRRSAMLKQLLDLWYVRLEVVAETEESLQQARTLLILDQAGRIPYLQYNTQTEQLELEIKTDRDPLELKAALESIKGLECYKGEATVLTDLTRQLGMNLYVFSFVDHPLKKPIVCKRNNFFYSKFFQQEAADFHNKAGGRSVVGHWISELRYQPADVGAVGMMVLAGLPRLDHIQRLSKQPDVNEAPSEGLVDNLPLPKDCGSLLEYILSFERLVDEYEPVSTQKYQEDLEISTLLSGLPQDVKRYMYTQVNDSTTYLGLCDHILQYVRTASTWSKLKTIDAAVGSDMMGNDCVYDKDDKGKKGDKGSKGSAGKVKKKMTPARLAAKELGFLQPFMETAEQRSLGQPGDGITTMTSASASSAPAQLPQADQPQDSGDKGGEMSVDDVPSYPLQDKQVLLHTDSARAYKAKTRGALHASVVHKKRQDAPGSETNTQPSSSQDIAMRARPLFEITTEPLHLPMQRLCGHGDHLELHHNDFAWCCMVLRCGSDNVPSSADKSQTFRRNYAKISTANVLCDAPIGMITNIIGPIPQRISSSPVAVLMLVLVLV</sequence>
<accession>A0A1Q9F1C8</accession>
<feature type="compositionally biased region" description="Basic residues" evidence="1">
    <location>
        <begin position="470"/>
        <end position="480"/>
    </location>
</feature>
<organism evidence="2 3">
    <name type="scientific">Symbiodinium microadriaticum</name>
    <name type="common">Dinoflagellate</name>
    <name type="synonym">Zooxanthella microadriatica</name>
    <dbReference type="NCBI Taxonomy" id="2951"/>
    <lineage>
        <taxon>Eukaryota</taxon>
        <taxon>Sar</taxon>
        <taxon>Alveolata</taxon>
        <taxon>Dinophyceae</taxon>
        <taxon>Suessiales</taxon>
        <taxon>Symbiodiniaceae</taxon>
        <taxon>Symbiodinium</taxon>
    </lineage>
</organism>
<name>A0A1Q9F1C8_SYMMI</name>
<keyword evidence="3" id="KW-1185">Reference proteome</keyword>